<name>A0A224XT17_9HEMI</name>
<sequence length="78" mass="9164">MFKKKKQSFCPLFFVFLLLMLRTRLLKIHLFRGGTITRCQIFTVVSSNSKHIADSFIPTKYPMKKSIQLGKFQHSMHS</sequence>
<accession>A0A224XT17</accession>
<dbReference type="AlphaFoldDB" id="A0A224XT17"/>
<protein>
    <submittedName>
        <fullName evidence="1">Putative secreted protein</fullName>
    </submittedName>
</protein>
<dbReference type="EMBL" id="GFTR01000739">
    <property type="protein sequence ID" value="JAW15687.1"/>
    <property type="molecule type" value="Transcribed_RNA"/>
</dbReference>
<organism evidence="1">
    <name type="scientific">Panstrongylus lignarius</name>
    <dbReference type="NCBI Taxonomy" id="156445"/>
    <lineage>
        <taxon>Eukaryota</taxon>
        <taxon>Metazoa</taxon>
        <taxon>Ecdysozoa</taxon>
        <taxon>Arthropoda</taxon>
        <taxon>Hexapoda</taxon>
        <taxon>Insecta</taxon>
        <taxon>Pterygota</taxon>
        <taxon>Neoptera</taxon>
        <taxon>Paraneoptera</taxon>
        <taxon>Hemiptera</taxon>
        <taxon>Heteroptera</taxon>
        <taxon>Panheteroptera</taxon>
        <taxon>Cimicomorpha</taxon>
        <taxon>Reduviidae</taxon>
        <taxon>Triatominae</taxon>
        <taxon>Panstrongylus</taxon>
    </lineage>
</organism>
<reference evidence="1" key="1">
    <citation type="journal article" date="2018" name="PLoS Negl. Trop. Dis.">
        <title>An insight into the salivary gland and fat body transcriptome of Panstrongylus lignarius (Hemiptera: Heteroptera), the main vector of Chagas disease in Peru.</title>
        <authorList>
            <person name="Nevoa J.C."/>
            <person name="Mendes M.T."/>
            <person name="da Silva M.V."/>
            <person name="Soares S.C."/>
            <person name="Oliveira C.J.F."/>
            <person name="Ribeiro J.M.C."/>
        </authorList>
    </citation>
    <scope>NUCLEOTIDE SEQUENCE</scope>
</reference>
<proteinExistence type="predicted"/>
<evidence type="ECO:0000313" key="1">
    <source>
        <dbReference type="EMBL" id="JAW15687.1"/>
    </source>
</evidence>